<protein>
    <submittedName>
        <fullName evidence="2">DUF4198 domain-containing protein</fullName>
    </submittedName>
</protein>
<accession>A0A8J8B937</accession>
<reference evidence="2" key="1">
    <citation type="submission" date="2021-04" db="EMBL/GenBank/DDBJ databases">
        <authorList>
            <person name="Yoon J."/>
        </authorList>
    </citation>
    <scope>NUCLEOTIDE SEQUENCE</scope>
    <source>
        <strain evidence="2">KMU-90</strain>
    </source>
</reference>
<evidence type="ECO:0000256" key="1">
    <source>
        <dbReference type="SAM" id="SignalP"/>
    </source>
</evidence>
<proteinExistence type="predicted"/>
<dbReference type="AlphaFoldDB" id="A0A8J8B937"/>
<dbReference type="RefSeq" id="WP_212537418.1">
    <property type="nucleotide sequence ID" value="NZ_JAGTUU010000006.1"/>
</dbReference>
<dbReference type="InterPro" id="IPR019613">
    <property type="entry name" value="DUF4198"/>
</dbReference>
<feature type="signal peptide" evidence="1">
    <location>
        <begin position="1"/>
        <end position="17"/>
    </location>
</feature>
<keyword evidence="3" id="KW-1185">Reference proteome</keyword>
<comment type="caution">
    <text evidence="2">The sequence shown here is derived from an EMBL/GenBank/DDBJ whole genome shotgun (WGS) entry which is preliminary data.</text>
</comment>
<gene>
    <name evidence="2" type="ORF">KB874_15275</name>
</gene>
<keyword evidence="1" id="KW-0732">Signal</keyword>
<feature type="chain" id="PRO_5035231022" evidence="1">
    <location>
        <begin position="18"/>
        <end position="264"/>
    </location>
</feature>
<dbReference type="Proteomes" id="UP000681356">
    <property type="component" value="Unassembled WGS sequence"/>
</dbReference>
<evidence type="ECO:0000313" key="3">
    <source>
        <dbReference type="Proteomes" id="UP000681356"/>
    </source>
</evidence>
<evidence type="ECO:0000313" key="2">
    <source>
        <dbReference type="EMBL" id="MBS0125449.1"/>
    </source>
</evidence>
<dbReference type="Pfam" id="PF10670">
    <property type="entry name" value="DUF4198"/>
    <property type="match status" value="1"/>
</dbReference>
<name>A0A8J8B937_9RHOB</name>
<dbReference type="EMBL" id="JAGTUU010000006">
    <property type="protein sequence ID" value="MBS0125449.1"/>
    <property type="molecule type" value="Genomic_DNA"/>
</dbReference>
<sequence length="264" mass="28598">MRAAVLLAMLWAGTASAHEFWIDAEAWQVPAGEALRADIRVGETLEGAAYSYVPPNFRRFEIVQGGETIAVSGRPGDRPALNMAPPGDGLATVVHVTKDYNLTYSEWEKFTAFCAHKDFVEVIDRHTARGLPQTGFRETYSRHAKALIAVGDGAGQDVNAGLEVEIVALANPYTDDVSGGMPVQVFYQGAPQADVQVELFERAADGSVAVTTTRTDAEGRALLVVRPGHMYLADHVVMRELQPAAEGDPVWESLWASLTFSVPE</sequence>
<organism evidence="2 3">
    <name type="scientific">Thetidibacter halocola</name>
    <dbReference type="NCBI Taxonomy" id="2827239"/>
    <lineage>
        <taxon>Bacteria</taxon>
        <taxon>Pseudomonadati</taxon>
        <taxon>Pseudomonadota</taxon>
        <taxon>Alphaproteobacteria</taxon>
        <taxon>Rhodobacterales</taxon>
        <taxon>Roseobacteraceae</taxon>
        <taxon>Thetidibacter</taxon>
    </lineage>
</organism>